<evidence type="ECO:0000313" key="1">
    <source>
        <dbReference type="EMBL" id="AOA57912.1"/>
    </source>
</evidence>
<dbReference type="EMBL" id="CP016895">
    <property type="protein sequence ID" value="AOA57912.1"/>
    <property type="molecule type" value="Genomic_DNA"/>
</dbReference>
<evidence type="ECO:0000313" key="2">
    <source>
        <dbReference type="Proteomes" id="UP000093391"/>
    </source>
</evidence>
<keyword evidence="2" id="KW-1185">Reference proteome</keyword>
<protein>
    <submittedName>
        <fullName evidence="1">Uncharacterized protein</fullName>
    </submittedName>
</protein>
<proteinExistence type="predicted"/>
<name>A0A1B2LY77_9GAMM</name>
<gene>
    <name evidence="1" type="ORF">BFG52_05805</name>
</gene>
<reference evidence="1 2" key="1">
    <citation type="submission" date="2016-08" db="EMBL/GenBank/DDBJ databases">
        <authorList>
            <person name="Seilhamer J.J."/>
        </authorList>
    </citation>
    <scope>NUCLEOTIDE SEQUENCE [LARGE SCALE GENOMIC DNA]</scope>
    <source>
        <strain evidence="1 2">BRTC-1</strain>
    </source>
</reference>
<dbReference type="STRING" id="1789224.BFG52_05805"/>
<dbReference type="AlphaFoldDB" id="A0A1B2LY77"/>
<accession>A0A1B2LY77</accession>
<dbReference type="KEGG" id="ala:BFG52_05805"/>
<dbReference type="Proteomes" id="UP000093391">
    <property type="component" value="Chromosome"/>
</dbReference>
<sequence>MSWRIFFDLLEHDPAQNRYFSLQYNSALDMLWHWAEYVWAEYIWVGDRFEQDIALGRIYSFGQDIVLGEMILPVLLLIFSYLS</sequence>
<organism evidence="1 2">
    <name type="scientific">Acinetobacter larvae</name>
    <dbReference type="NCBI Taxonomy" id="1789224"/>
    <lineage>
        <taxon>Bacteria</taxon>
        <taxon>Pseudomonadati</taxon>
        <taxon>Pseudomonadota</taxon>
        <taxon>Gammaproteobacteria</taxon>
        <taxon>Moraxellales</taxon>
        <taxon>Moraxellaceae</taxon>
        <taxon>Acinetobacter</taxon>
    </lineage>
</organism>